<organism evidence="2 3">
    <name type="scientific">Mycena maculata</name>
    <dbReference type="NCBI Taxonomy" id="230809"/>
    <lineage>
        <taxon>Eukaryota</taxon>
        <taxon>Fungi</taxon>
        <taxon>Dikarya</taxon>
        <taxon>Basidiomycota</taxon>
        <taxon>Agaricomycotina</taxon>
        <taxon>Agaricomycetes</taxon>
        <taxon>Agaricomycetidae</taxon>
        <taxon>Agaricales</taxon>
        <taxon>Marasmiineae</taxon>
        <taxon>Mycenaceae</taxon>
        <taxon>Mycena</taxon>
    </lineage>
</organism>
<protein>
    <submittedName>
        <fullName evidence="2">Uncharacterized protein</fullName>
    </submittedName>
</protein>
<comment type="caution">
    <text evidence="2">The sequence shown here is derived from an EMBL/GenBank/DDBJ whole genome shotgun (WGS) entry which is preliminary data.</text>
</comment>
<dbReference type="EMBL" id="JARJLG010000021">
    <property type="protein sequence ID" value="KAJ7771354.1"/>
    <property type="molecule type" value="Genomic_DNA"/>
</dbReference>
<keyword evidence="3" id="KW-1185">Reference proteome</keyword>
<evidence type="ECO:0000256" key="1">
    <source>
        <dbReference type="SAM" id="SignalP"/>
    </source>
</evidence>
<keyword evidence="1" id="KW-0732">Signal</keyword>
<accession>A0AAD7JSW1</accession>
<sequence>MLFKFALFYLWRLFCCCTAVLAVPTWQGLDVRSDFISSLVPHTTYIRVLGPEPVIKGRSHLSSHVPDEPGNLTALHSSRNRSPPLFSLSQDQLWQYKNESTIYPVSVINTTLVEGVPPLQMVLGKQTTNLVTGGTWLWRGTMLRFEYGKSGNNGVFYACPTEGTMGIFMFLTPSATPPGCHIVTLHSFSERVQNAG</sequence>
<dbReference type="AlphaFoldDB" id="A0AAD7JSW1"/>
<evidence type="ECO:0000313" key="3">
    <source>
        <dbReference type="Proteomes" id="UP001215280"/>
    </source>
</evidence>
<feature type="chain" id="PRO_5041901815" evidence="1">
    <location>
        <begin position="23"/>
        <end position="196"/>
    </location>
</feature>
<evidence type="ECO:0000313" key="2">
    <source>
        <dbReference type="EMBL" id="KAJ7771354.1"/>
    </source>
</evidence>
<dbReference type="Proteomes" id="UP001215280">
    <property type="component" value="Unassembled WGS sequence"/>
</dbReference>
<feature type="signal peptide" evidence="1">
    <location>
        <begin position="1"/>
        <end position="22"/>
    </location>
</feature>
<proteinExistence type="predicted"/>
<gene>
    <name evidence="2" type="ORF">DFH07DRAFT_804057</name>
</gene>
<name>A0AAD7JSW1_9AGAR</name>
<reference evidence="2" key="1">
    <citation type="submission" date="2023-03" db="EMBL/GenBank/DDBJ databases">
        <title>Massive genome expansion in bonnet fungi (Mycena s.s.) driven by repeated elements and novel gene families across ecological guilds.</title>
        <authorList>
            <consortium name="Lawrence Berkeley National Laboratory"/>
            <person name="Harder C.B."/>
            <person name="Miyauchi S."/>
            <person name="Viragh M."/>
            <person name="Kuo A."/>
            <person name="Thoen E."/>
            <person name="Andreopoulos B."/>
            <person name="Lu D."/>
            <person name="Skrede I."/>
            <person name="Drula E."/>
            <person name="Henrissat B."/>
            <person name="Morin E."/>
            <person name="Kohler A."/>
            <person name="Barry K."/>
            <person name="LaButti K."/>
            <person name="Morin E."/>
            <person name="Salamov A."/>
            <person name="Lipzen A."/>
            <person name="Mereny Z."/>
            <person name="Hegedus B."/>
            <person name="Baldrian P."/>
            <person name="Stursova M."/>
            <person name="Weitz H."/>
            <person name="Taylor A."/>
            <person name="Grigoriev I.V."/>
            <person name="Nagy L.G."/>
            <person name="Martin F."/>
            <person name="Kauserud H."/>
        </authorList>
    </citation>
    <scope>NUCLEOTIDE SEQUENCE</scope>
    <source>
        <strain evidence="2">CBHHK188m</strain>
    </source>
</reference>